<dbReference type="FunFam" id="3.20.20.70:FF:000024">
    <property type="entry name" value="Indole-3-glycerol phosphate synthase"/>
    <property type="match status" value="1"/>
</dbReference>
<dbReference type="eggNOG" id="COG0134">
    <property type="taxonomic scope" value="Bacteria"/>
</dbReference>
<dbReference type="GO" id="GO:0004425">
    <property type="term" value="F:indole-3-glycerol-phosphate synthase activity"/>
    <property type="evidence" value="ECO:0007669"/>
    <property type="project" value="UniProtKB-UniRule"/>
</dbReference>
<dbReference type="KEGG" id="cwo:Cwoe_2856"/>
<keyword evidence="8 9" id="KW-0456">Lyase</keyword>
<sequence>MSNVLDRIVDSTRREVEHRRSEIPLAQLERSLHGRGEDRPFAEALVHPGISVIAEHKRRSPSAGPIREGATVEEIVGSYERAGAAALSVLTERHHFGGSLDDLRAAKEAARLPILRKDFVVDTYQVYESAVAGADAILLIVAALEPRELARLHAEALALDLDVLVEVHDEPELEIALERVDADVIGINNRDLTDFTVDVQRTFELLADIPAGKTVVSESGISTRDQLDELERVGVDAVLVGEALMRADDVEAACRELTRLDDEL</sequence>
<evidence type="ECO:0000256" key="2">
    <source>
        <dbReference type="ARBA" id="ARBA00004696"/>
    </source>
</evidence>
<evidence type="ECO:0000313" key="11">
    <source>
        <dbReference type="EMBL" id="ADB51275.1"/>
    </source>
</evidence>
<dbReference type="SUPFAM" id="SSF51366">
    <property type="entry name" value="Ribulose-phoshate binding barrel"/>
    <property type="match status" value="1"/>
</dbReference>
<evidence type="ECO:0000256" key="9">
    <source>
        <dbReference type="HAMAP-Rule" id="MF_00134"/>
    </source>
</evidence>
<accession>D3FAW2</accession>
<dbReference type="GO" id="GO:0000162">
    <property type="term" value="P:L-tryptophan biosynthetic process"/>
    <property type="evidence" value="ECO:0007669"/>
    <property type="project" value="UniProtKB-UniRule"/>
</dbReference>
<dbReference type="HOGENOM" id="CLU_034247_2_0_11"/>
<dbReference type="STRING" id="469383.Cwoe_2856"/>
<reference evidence="12" key="2">
    <citation type="submission" date="2010-01" db="EMBL/GenBank/DDBJ databases">
        <title>The complete genome of Conexibacter woesei DSM 14684.</title>
        <authorList>
            <consortium name="US DOE Joint Genome Institute (JGI-PGF)"/>
            <person name="Lucas S."/>
            <person name="Copeland A."/>
            <person name="Lapidus A."/>
            <person name="Glavina del Rio T."/>
            <person name="Dalin E."/>
            <person name="Tice H."/>
            <person name="Bruce D."/>
            <person name="Goodwin L."/>
            <person name="Pitluck S."/>
            <person name="Kyrpides N."/>
            <person name="Mavromatis K."/>
            <person name="Ivanova N."/>
            <person name="Mikhailova N."/>
            <person name="Chertkov O."/>
            <person name="Brettin T."/>
            <person name="Detter J.C."/>
            <person name="Han C."/>
            <person name="Larimer F."/>
            <person name="Land M."/>
            <person name="Hauser L."/>
            <person name="Markowitz V."/>
            <person name="Cheng J.-F."/>
            <person name="Hugenholtz P."/>
            <person name="Woyke T."/>
            <person name="Wu D."/>
            <person name="Pukall R."/>
            <person name="Steenblock K."/>
            <person name="Schneider S."/>
            <person name="Klenk H.-P."/>
            <person name="Eisen J.A."/>
        </authorList>
    </citation>
    <scope>NUCLEOTIDE SEQUENCE [LARGE SCALE GENOMIC DNA]</scope>
    <source>
        <strain evidence="12">DSM 14684 / CIP 108061 / JCM 11494 / NBRC 100937 / ID131577</strain>
    </source>
</reference>
<keyword evidence="5 9" id="KW-0210">Decarboxylase</keyword>
<name>D3FAW2_CONWI</name>
<evidence type="ECO:0000256" key="4">
    <source>
        <dbReference type="ARBA" id="ARBA00022605"/>
    </source>
</evidence>
<dbReference type="InterPro" id="IPR013798">
    <property type="entry name" value="Indole-3-glycerol_P_synth_dom"/>
</dbReference>
<dbReference type="AlphaFoldDB" id="D3FAW2"/>
<gene>
    <name evidence="9" type="primary">trpC</name>
    <name evidence="11" type="ordered locus">Cwoe_2856</name>
</gene>
<dbReference type="PANTHER" id="PTHR22854:SF2">
    <property type="entry name" value="INDOLE-3-GLYCEROL-PHOSPHATE SYNTHASE"/>
    <property type="match status" value="1"/>
</dbReference>
<dbReference type="InterPro" id="IPR045186">
    <property type="entry name" value="Indole-3-glycerol_P_synth"/>
</dbReference>
<evidence type="ECO:0000256" key="6">
    <source>
        <dbReference type="ARBA" id="ARBA00022822"/>
    </source>
</evidence>
<keyword evidence="12" id="KW-1185">Reference proteome</keyword>
<proteinExistence type="inferred from homology"/>
<feature type="domain" description="Indole-3-glycerol phosphate synthase" evidence="10">
    <location>
        <begin position="5"/>
        <end position="257"/>
    </location>
</feature>
<dbReference type="InterPro" id="IPR013785">
    <property type="entry name" value="Aldolase_TIM"/>
</dbReference>
<dbReference type="PANTHER" id="PTHR22854">
    <property type="entry name" value="TRYPTOPHAN BIOSYNTHESIS PROTEIN"/>
    <property type="match status" value="1"/>
</dbReference>
<dbReference type="Pfam" id="PF00218">
    <property type="entry name" value="IGPS"/>
    <property type="match status" value="1"/>
</dbReference>
<dbReference type="EC" id="4.1.1.48" evidence="9"/>
<dbReference type="GO" id="GO:0004640">
    <property type="term" value="F:phosphoribosylanthranilate isomerase activity"/>
    <property type="evidence" value="ECO:0007669"/>
    <property type="project" value="TreeGrafter"/>
</dbReference>
<keyword evidence="6 9" id="KW-0822">Tryptophan biosynthesis</keyword>
<evidence type="ECO:0000256" key="5">
    <source>
        <dbReference type="ARBA" id="ARBA00022793"/>
    </source>
</evidence>
<dbReference type="EMBL" id="CP001854">
    <property type="protein sequence ID" value="ADB51275.1"/>
    <property type="molecule type" value="Genomic_DNA"/>
</dbReference>
<comment type="catalytic activity">
    <reaction evidence="1 9">
        <text>1-(2-carboxyphenylamino)-1-deoxy-D-ribulose 5-phosphate + H(+) = (1S,2R)-1-C-(indol-3-yl)glycerol 3-phosphate + CO2 + H2O</text>
        <dbReference type="Rhea" id="RHEA:23476"/>
        <dbReference type="ChEBI" id="CHEBI:15377"/>
        <dbReference type="ChEBI" id="CHEBI:15378"/>
        <dbReference type="ChEBI" id="CHEBI:16526"/>
        <dbReference type="ChEBI" id="CHEBI:58613"/>
        <dbReference type="ChEBI" id="CHEBI:58866"/>
        <dbReference type="EC" id="4.1.1.48"/>
    </reaction>
</comment>
<keyword evidence="4 9" id="KW-0028">Amino-acid biosynthesis</keyword>
<evidence type="ECO:0000313" key="12">
    <source>
        <dbReference type="Proteomes" id="UP000008229"/>
    </source>
</evidence>
<comment type="pathway">
    <text evidence="2 9">Amino-acid biosynthesis; L-tryptophan biosynthesis; L-tryptophan from chorismate: step 4/5.</text>
</comment>
<dbReference type="CDD" id="cd00331">
    <property type="entry name" value="IGPS"/>
    <property type="match status" value="1"/>
</dbReference>
<dbReference type="HAMAP" id="MF_00134_B">
    <property type="entry name" value="IGPS_B"/>
    <property type="match status" value="1"/>
</dbReference>
<dbReference type="Proteomes" id="UP000008229">
    <property type="component" value="Chromosome"/>
</dbReference>
<comment type="similarity">
    <text evidence="3 9">Belongs to the TrpC family.</text>
</comment>
<evidence type="ECO:0000256" key="1">
    <source>
        <dbReference type="ARBA" id="ARBA00001633"/>
    </source>
</evidence>
<dbReference type="UniPathway" id="UPA00035">
    <property type="reaction ID" value="UER00043"/>
</dbReference>
<protein>
    <recommendedName>
        <fullName evidence="9">Indole-3-glycerol phosphate synthase</fullName>
        <shortName evidence="9">IGPS</shortName>
        <ecNumber evidence="9">4.1.1.48</ecNumber>
    </recommendedName>
</protein>
<reference evidence="11 12" key="1">
    <citation type="journal article" date="2010" name="Stand. Genomic Sci.">
        <title>Complete genome sequence of Conexibacter woesei type strain (ID131577).</title>
        <authorList>
            <person name="Pukall R."/>
            <person name="Lapidus A."/>
            <person name="Glavina Del Rio T."/>
            <person name="Copeland A."/>
            <person name="Tice H."/>
            <person name="Cheng J.-F."/>
            <person name="Lucas S."/>
            <person name="Chen F."/>
            <person name="Nolan M."/>
            <person name="Bruce D."/>
            <person name="Goodwin L."/>
            <person name="Pitluck S."/>
            <person name="Mavromatis K."/>
            <person name="Ivanova N."/>
            <person name="Ovchinnikova G."/>
            <person name="Pati A."/>
            <person name="Chen A."/>
            <person name="Palaniappan K."/>
            <person name="Land M."/>
            <person name="Hauser L."/>
            <person name="Chang Y.-J."/>
            <person name="Jeffries C.D."/>
            <person name="Chain P."/>
            <person name="Meincke L."/>
            <person name="Sims D."/>
            <person name="Brettin T."/>
            <person name="Detter J.C."/>
            <person name="Rohde M."/>
            <person name="Goeker M."/>
            <person name="Bristow J."/>
            <person name="Eisen J.A."/>
            <person name="Markowitz V."/>
            <person name="Kyrpides N.C."/>
            <person name="Klenk H.-P."/>
            <person name="Hugenholtz P."/>
        </authorList>
    </citation>
    <scope>NUCLEOTIDE SEQUENCE [LARGE SCALE GENOMIC DNA]</scope>
    <source>
        <strain evidence="12">DSM 14684 / CIP 108061 / JCM 11494 / NBRC 100937 / ID131577</strain>
    </source>
</reference>
<dbReference type="InterPro" id="IPR011060">
    <property type="entry name" value="RibuloseP-bd_barrel"/>
</dbReference>
<keyword evidence="7 9" id="KW-0057">Aromatic amino acid biosynthesis</keyword>
<evidence type="ECO:0000256" key="3">
    <source>
        <dbReference type="ARBA" id="ARBA00008737"/>
    </source>
</evidence>
<dbReference type="OrthoDB" id="9804217at2"/>
<organism evidence="11 12">
    <name type="scientific">Conexibacter woesei (strain DSM 14684 / CCUG 47730 / CIP 108061 / JCM 11494 / NBRC 100937 / ID131577)</name>
    <dbReference type="NCBI Taxonomy" id="469383"/>
    <lineage>
        <taxon>Bacteria</taxon>
        <taxon>Bacillati</taxon>
        <taxon>Actinomycetota</taxon>
        <taxon>Thermoleophilia</taxon>
        <taxon>Solirubrobacterales</taxon>
        <taxon>Conexibacteraceae</taxon>
        <taxon>Conexibacter</taxon>
    </lineage>
</organism>
<dbReference type="Gene3D" id="3.20.20.70">
    <property type="entry name" value="Aldolase class I"/>
    <property type="match status" value="1"/>
</dbReference>
<evidence type="ECO:0000259" key="10">
    <source>
        <dbReference type="Pfam" id="PF00218"/>
    </source>
</evidence>
<dbReference type="NCBIfam" id="NF001377">
    <property type="entry name" value="PRK00278.2-4"/>
    <property type="match status" value="1"/>
</dbReference>
<dbReference type="RefSeq" id="WP_012934326.1">
    <property type="nucleotide sequence ID" value="NC_013739.1"/>
</dbReference>
<evidence type="ECO:0000256" key="8">
    <source>
        <dbReference type="ARBA" id="ARBA00023239"/>
    </source>
</evidence>
<evidence type="ECO:0000256" key="7">
    <source>
        <dbReference type="ARBA" id="ARBA00023141"/>
    </source>
</evidence>